<dbReference type="SUPFAM" id="SSF56219">
    <property type="entry name" value="DNase I-like"/>
    <property type="match status" value="1"/>
</dbReference>
<sequence length="256" mass="29690">MILLAGDLNARVGPNDNALYAYFHQWPPEMETIPPLMRRSSYDKTCNIGGLHLAHMAYRQNLHLLNGAIQGDYPGQYTYWSGHKLSTIDYCIVSQDLIPRISKFTITARAESDHLPLSLVCNLPFDLPKPQRRYQPDLTPGTGLKKIRWNGQVSERISNWYKTEESYRLSKAIMEGCLEIEESAPNMMTTYEMLIQKIQEFVVKPNSKSPHRRKTSREWFDHECITSKKSLIHSFICHKDNPTEDNRQKMLEAKNF</sequence>
<dbReference type="Gene3D" id="3.60.10.10">
    <property type="entry name" value="Endonuclease/exonuclease/phosphatase"/>
    <property type="match status" value="1"/>
</dbReference>
<dbReference type="InterPro" id="IPR036691">
    <property type="entry name" value="Endo/exonu/phosph_ase_sf"/>
</dbReference>
<organism evidence="1 2">
    <name type="scientific">Podarcis lilfordi</name>
    <name type="common">Lilford's wall lizard</name>
    <dbReference type="NCBI Taxonomy" id="74358"/>
    <lineage>
        <taxon>Eukaryota</taxon>
        <taxon>Metazoa</taxon>
        <taxon>Chordata</taxon>
        <taxon>Craniata</taxon>
        <taxon>Vertebrata</taxon>
        <taxon>Euteleostomi</taxon>
        <taxon>Lepidosauria</taxon>
        <taxon>Squamata</taxon>
        <taxon>Bifurcata</taxon>
        <taxon>Unidentata</taxon>
        <taxon>Episquamata</taxon>
        <taxon>Laterata</taxon>
        <taxon>Lacertibaenia</taxon>
        <taxon>Lacertidae</taxon>
        <taxon>Podarcis</taxon>
    </lineage>
</organism>
<reference evidence="1" key="1">
    <citation type="submission" date="2022-12" db="EMBL/GenBank/DDBJ databases">
        <authorList>
            <person name="Alioto T."/>
            <person name="Alioto T."/>
            <person name="Gomez Garrido J."/>
        </authorList>
    </citation>
    <scope>NUCLEOTIDE SEQUENCE</scope>
</reference>
<evidence type="ECO:0000313" key="1">
    <source>
        <dbReference type="EMBL" id="CAI5789567.1"/>
    </source>
</evidence>
<gene>
    <name evidence="1" type="ORF">PODLI_1B042011</name>
</gene>
<evidence type="ECO:0000313" key="2">
    <source>
        <dbReference type="Proteomes" id="UP001178461"/>
    </source>
</evidence>
<dbReference type="Proteomes" id="UP001178461">
    <property type="component" value="Chromosome 13"/>
</dbReference>
<protein>
    <recommendedName>
        <fullName evidence="3">Endonuclease/exonuclease/phosphatase domain-containing protein</fullName>
    </recommendedName>
</protein>
<accession>A0AA35L5D5</accession>
<dbReference type="EMBL" id="OX395138">
    <property type="protein sequence ID" value="CAI5789567.1"/>
    <property type="molecule type" value="Genomic_DNA"/>
</dbReference>
<name>A0AA35L5D5_9SAUR</name>
<keyword evidence="2" id="KW-1185">Reference proteome</keyword>
<proteinExistence type="predicted"/>
<evidence type="ECO:0008006" key="3">
    <source>
        <dbReference type="Google" id="ProtNLM"/>
    </source>
</evidence>
<dbReference type="AlphaFoldDB" id="A0AA35L5D5"/>